<sequence>MTASFSPLPSAFWDASSRTSWTMRRIASFPTYPITSPVHNRPEPISALSAATDMPPTTRITTALIPPTMLLSATMSLS</sequence>
<dbReference type="AlphaFoldDB" id="A0A8X6J6G3"/>
<evidence type="ECO:0000313" key="1">
    <source>
        <dbReference type="EMBL" id="GFR22275.1"/>
    </source>
</evidence>
<keyword evidence="2" id="KW-1185">Reference proteome</keyword>
<dbReference type="Proteomes" id="UP000887116">
    <property type="component" value="Unassembled WGS sequence"/>
</dbReference>
<accession>A0A8X6J6G3</accession>
<gene>
    <name evidence="1" type="ORF">TNCT_255881</name>
</gene>
<evidence type="ECO:0000313" key="2">
    <source>
        <dbReference type="Proteomes" id="UP000887116"/>
    </source>
</evidence>
<proteinExistence type="predicted"/>
<reference evidence="1" key="1">
    <citation type="submission" date="2020-07" db="EMBL/GenBank/DDBJ databases">
        <title>Multicomponent nature underlies the extraordinary mechanical properties of spider dragline silk.</title>
        <authorList>
            <person name="Kono N."/>
            <person name="Nakamura H."/>
            <person name="Mori M."/>
            <person name="Yoshida Y."/>
            <person name="Ohtoshi R."/>
            <person name="Malay A.D."/>
            <person name="Moran D.A.P."/>
            <person name="Tomita M."/>
            <person name="Numata K."/>
            <person name="Arakawa K."/>
        </authorList>
    </citation>
    <scope>NUCLEOTIDE SEQUENCE</scope>
</reference>
<comment type="caution">
    <text evidence="1">The sequence shown here is derived from an EMBL/GenBank/DDBJ whole genome shotgun (WGS) entry which is preliminary data.</text>
</comment>
<protein>
    <submittedName>
        <fullName evidence="1">Uncharacterized protein</fullName>
    </submittedName>
</protein>
<organism evidence="1 2">
    <name type="scientific">Trichonephila clavata</name>
    <name type="common">Joro spider</name>
    <name type="synonym">Nephila clavata</name>
    <dbReference type="NCBI Taxonomy" id="2740835"/>
    <lineage>
        <taxon>Eukaryota</taxon>
        <taxon>Metazoa</taxon>
        <taxon>Ecdysozoa</taxon>
        <taxon>Arthropoda</taxon>
        <taxon>Chelicerata</taxon>
        <taxon>Arachnida</taxon>
        <taxon>Araneae</taxon>
        <taxon>Araneomorphae</taxon>
        <taxon>Entelegynae</taxon>
        <taxon>Araneoidea</taxon>
        <taxon>Nephilidae</taxon>
        <taxon>Trichonephila</taxon>
    </lineage>
</organism>
<name>A0A8X6J6G3_TRICU</name>
<dbReference type="EMBL" id="BMAO01028137">
    <property type="protein sequence ID" value="GFR22275.1"/>
    <property type="molecule type" value="Genomic_DNA"/>
</dbReference>